<dbReference type="CDD" id="cd00125">
    <property type="entry name" value="PLA2c"/>
    <property type="match status" value="1"/>
</dbReference>
<comment type="similarity">
    <text evidence="2 13">Belongs to the phospholipase A2 family.</text>
</comment>
<evidence type="ECO:0000256" key="4">
    <source>
        <dbReference type="ARBA" id="ARBA00023157"/>
    </source>
</evidence>
<dbReference type="KEGG" id="pdic:114496871"/>
<comment type="catalytic activity">
    <reaction evidence="5">
        <text>1-hexadecanoyl-2-(9Z-octadecenoyl)-sn-glycero-3-phospho-(1'-sn-glycerol) + H2O = 1-hexadecanoyl-sn-glycero-3-phospho-(1'-sn-glycerol) + (9Z)-octadecenoate + H(+)</text>
        <dbReference type="Rhea" id="RHEA:40919"/>
        <dbReference type="ChEBI" id="CHEBI:15377"/>
        <dbReference type="ChEBI" id="CHEBI:15378"/>
        <dbReference type="ChEBI" id="CHEBI:30823"/>
        <dbReference type="ChEBI" id="CHEBI:72841"/>
        <dbReference type="ChEBI" id="CHEBI:75158"/>
    </reaction>
    <physiologicalReaction direction="left-to-right" evidence="5">
        <dbReference type="Rhea" id="RHEA:40920"/>
    </physiologicalReaction>
</comment>
<evidence type="ECO:0000313" key="17">
    <source>
        <dbReference type="RefSeq" id="XP_028368402.2"/>
    </source>
</evidence>
<dbReference type="PANTHER" id="PTHR11716:SF10">
    <property type="entry name" value="PHOSPHOLIPASE A2 GROUP V"/>
    <property type="match status" value="1"/>
</dbReference>
<feature type="domain" description="Phospholipase A2-like central" evidence="15">
    <location>
        <begin position="58"/>
        <end position="175"/>
    </location>
</feature>
<evidence type="ECO:0000256" key="13">
    <source>
        <dbReference type="RuleBase" id="RU003654"/>
    </source>
</evidence>
<comment type="catalytic activity">
    <reaction evidence="14">
        <text>a 1,2-diacyl-sn-glycero-3-phosphocholine + H2O = a 1-acyl-sn-glycero-3-phosphocholine + a fatty acid + H(+)</text>
        <dbReference type="Rhea" id="RHEA:15801"/>
        <dbReference type="ChEBI" id="CHEBI:15377"/>
        <dbReference type="ChEBI" id="CHEBI:15378"/>
        <dbReference type="ChEBI" id="CHEBI:28868"/>
        <dbReference type="ChEBI" id="CHEBI:57643"/>
        <dbReference type="ChEBI" id="CHEBI:58168"/>
        <dbReference type="EC" id="3.1.1.4"/>
    </reaction>
</comment>
<comment type="cofactor">
    <cofactor evidence="11">
        <name>Ca(2+)</name>
        <dbReference type="ChEBI" id="CHEBI:29108"/>
    </cofactor>
    <text evidence="11">Binds 1 Ca(2+) ion per subunit.</text>
</comment>
<dbReference type="PRINTS" id="PR00389">
    <property type="entry name" value="PHPHLIPASEA2"/>
</dbReference>
<dbReference type="PROSITE" id="PS00118">
    <property type="entry name" value="PA2_HIS"/>
    <property type="match status" value="1"/>
</dbReference>
<dbReference type="Pfam" id="PF00068">
    <property type="entry name" value="Phospholip_A2_1"/>
    <property type="match status" value="1"/>
</dbReference>
<dbReference type="PROSITE" id="PS00119">
    <property type="entry name" value="PA2_ASP"/>
    <property type="match status" value="1"/>
</dbReference>
<proteinExistence type="inferred from homology"/>
<dbReference type="GO" id="GO:0005576">
    <property type="term" value="C:extracellular region"/>
    <property type="evidence" value="ECO:0007669"/>
    <property type="project" value="UniProtKB-SubCell"/>
</dbReference>
<name>A0A6J2LKV9_9CHIR</name>
<dbReference type="InterPro" id="IPR016090">
    <property type="entry name" value="PLA2-like_dom"/>
</dbReference>
<dbReference type="GO" id="GO:0042130">
    <property type="term" value="P:negative regulation of T cell proliferation"/>
    <property type="evidence" value="ECO:0007669"/>
    <property type="project" value="TreeGrafter"/>
</dbReference>
<dbReference type="Proteomes" id="UP000504628">
    <property type="component" value="Chromosome 5"/>
</dbReference>
<feature type="disulfide bond" evidence="12">
    <location>
        <begin position="100"/>
        <end position="154"/>
    </location>
</feature>
<dbReference type="EC" id="3.1.1.4" evidence="14"/>
<feature type="binding site" evidence="11">
    <location>
        <position position="84"/>
    </location>
    <ligand>
        <name>Ca(2+)</name>
        <dbReference type="ChEBI" id="CHEBI:29108"/>
    </ligand>
</feature>
<keyword evidence="16" id="KW-1185">Reference proteome</keyword>
<feature type="binding site" evidence="11">
    <location>
        <position position="88"/>
    </location>
    <ligand>
        <name>Ca(2+)</name>
        <dbReference type="ChEBI" id="CHEBI:29108"/>
    </ligand>
</feature>
<dbReference type="GO" id="GO:0016042">
    <property type="term" value="P:lipid catabolic process"/>
    <property type="evidence" value="ECO:0007669"/>
    <property type="project" value="InterPro"/>
</dbReference>
<comment type="catalytic activity">
    <reaction evidence="7">
        <text>1,2-dihexadecanoyl-sn-glycero-3-phosphocholine + H2O = 1-hexadecanoyl-sn-glycero-3-phosphocholine + hexadecanoate + H(+)</text>
        <dbReference type="Rhea" id="RHEA:41223"/>
        <dbReference type="ChEBI" id="CHEBI:7896"/>
        <dbReference type="ChEBI" id="CHEBI:15377"/>
        <dbReference type="ChEBI" id="CHEBI:15378"/>
        <dbReference type="ChEBI" id="CHEBI:72998"/>
        <dbReference type="ChEBI" id="CHEBI:72999"/>
    </reaction>
    <physiologicalReaction direction="left-to-right" evidence="7">
        <dbReference type="Rhea" id="RHEA:41224"/>
    </physiologicalReaction>
</comment>
<feature type="active site" evidence="10">
    <location>
        <position position="148"/>
    </location>
</feature>
<evidence type="ECO:0000256" key="8">
    <source>
        <dbReference type="ARBA" id="ARBA00048699"/>
    </source>
</evidence>
<evidence type="ECO:0000256" key="11">
    <source>
        <dbReference type="PIRSR" id="PIRSR601211-2"/>
    </source>
</evidence>
<comment type="catalytic activity">
    <reaction evidence="9">
        <text>1-hexadecanoyl-2-(9Z,12Z-octadecadienoyl)-sn-glycero-3-phosphoethanolamine + H2O = 1-hexadecanoyl-sn-glycero-3-phosphoethanolamine + (9Z,12Z)-octadecadienoate + H(+)</text>
        <dbReference type="Rhea" id="RHEA:40815"/>
        <dbReference type="ChEBI" id="CHEBI:15377"/>
        <dbReference type="ChEBI" id="CHEBI:15378"/>
        <dbReference type="ChEBI" id="CHEBI:30245"/>
        <dbReference type="ChEBI" id="CHEBI:73004"/>
        <dbReference type="ChEBI" id="CHEBI:73008"/>
    </reaction>
    <physiologicalReaction direction="left-to-right" evidence="9">
        <dbReference type="Rhea" id="RHEA:40816"/>
    </physiologicalReaction>
</comment>
<dbReference type="GO" id="GO:0005543">
    <property type="term" value="F:phospholipid binding"/>
    <property type="evidence" value="ECO:0007669"/>
    <property type="project" value="TreeGrafter"/>
</dbReference>
<keyword evidence="14" id="KW-0443">Lipid metabolism</keyword>
<evidence type="ECO:0000256" key="12">
    <source>
        <dbReference type="PIRSR" id="PIRSR601211-3"/>
    </source>
</evidence>
<feature type="disulfide bond" evidence="12">
    <location>
        <begin position="85"/>
        <end position="101"/>
    </location>
</feature>
<dbReference type="Gene3D" id="1.20.90.10">
    <property type="entry name" value="Phospholipase A2 domain"/>
    <property type="match status" value="1"/>
</dbReference>
<dbReference type="CTD" id="5322"/>
<feature type="binding site" evidence="11">
    <location>
        <position position="105"/>
    </location>
    <ligand>
        <name>Ca(2+)</name>
        <dbReference type="ChEBI" id="CHEBI:29108"/>
    </ligand>
</feature>
<feature type="disulfide bond" evidence="12">
    <location>
        <begin position="107"/>
        <end position="147"/>
    </location>
</feature>
<protein>
    <recommendedName>
        <fullName evidence="14">Phospholipase A2</fullName>
        <ecNumber evidence="14">3.1.1.4</ecNumber>
    </recommendedName>
</protein>
<evidence type="ECO:0000256" key="6">
    <source>
        <dbReference type="ARBA" id="ARBA00048221"/>
    </source>
</evidence>
<dbReference type="InterPro" id="IPR036444">
    <property type="entry name" value="PLipase_A2_dom_sf"/>
</dbReference>
<keyword evidence="11 14" id="KW-0106">Calcium</keyword>
<keyword evidence="3 14" id="KW-0964">Secreted</keyword>
<dbReference type="GO" id="GO:0005509">
    <property type="term" value="F:calcium ion binding"/>
    <property type="evidence" value="ECO:0007669"/>
    <property type="project" value="InterPro"/>
</dbReference>
<keyword evidence="14" id="KW-0378">Hydrolase</keyword>
<dbReference type="GeneID" id="114496871"/>
<evidence type="ECO:0000256" key="1">
    <source>
        <dbReference type="ARBA" id="ARBA00004613"/>
    </source>
</evidence>
<feature type="disulfide bond" evidence="12">
    <location>
        <begin position="134"/>
        <end position="145"/>
    </location>
</feature>
<comment type="catalytic activity">
    <reaction evidence="6">
        <text>N-hexadecanoyl-1,2-di-(9Z-octadecenoyl)-sn-glycero-3-phosphoethanolamine + H2O = N-hexadecanoyl-1-(9Z-octadecenoyl)-sn-glycero-3-phosphoethanolamine + (9Z)-octadecenoate + H(+)</text>
        <dbReference type="Rhea" id="RHEA:45424"/>
        <dbReference type="ChEBI" id="CHEBI:15377"/>
        <dbReference type="ChEBI" id="CHEBI:15378"/>
        <dbReference type="ChEBI" id="CHEBI:30823"/>
        <dbReference type="ChEBI" id="CHEBI:78097"/>
        <dbReference type="ChEBI" id="CHEBI:85217"/>
    </reaction>
    <physiologicalReaction direction="left-to-right" evidence="6">
        <dbReference type="Rhea" id="RHEA:45425"/>
    </physiologicalReaction>
</comment>
<evidence type="ECO:0000256" key="10">
    <source>
        <dbReference type="PIRSR" id="PIRSR601211-1"/>
    </source>
</evidence>
<gene>
    <name evidence="17" type="primary">PLA2G5</name>
</gene>
<evidence type="ECO:0000256" key="14">
    <source>
        <dbReference type="RuleBase" id="RU361236"/>
    </source>
</evidence>
<evidence type="ECO:0000256" key="2">
    <source>
        <dbReference type="ARBA" id="ARBA00007056"/>
    </source>
</evidence>
<evidence type="ECO:0000256" key="9">
    <source>
        <dbReference type="ARBA" id="ARBA00049039"/>
    </source>
</evidence>
<accession>A0A6J2LKV9</accession>
<dbReference type="RefSeq" id="XP_028368402.2">
    <property type="nucleotide sequence ID" value="XM_028512601.2"/>
</dbReference>
<dbReference type="OrthoDB" id="5841574at2759"/>
<dbReference type="InParanoid" id="A0A6J2LKV9"/>
<dbReference type="InterPro" id="IPR001211">
    <property type="entry name" value="PLA2"/>
</dbReference>
<reference evidence="17" key="1">
    <citation type="submission" date="2025-08" db="UniProtKB">
        <authorList>
            <consortium name="RefSeq"/>
        </authorList>
    </citation>
    <scope>IDENTIFICATION</scope>
    <source>
        <tissue evidence="17">Muscle</tissue>
    </source>
</reference>
<evidence type="ECO:0000259" key="15">
    <source>
        <dbReference type="SMART" id="SM00085"/>
    </source>
</evidence>
<dbReference type="GO" id="GO:0050482">
    <property type="term" value="P:arachidonate secretion"/>
    <property type="evidence" value="ECO:0007669"/>
    <property type="project" value="InterPro"/>
</dbReference>
<comment type="subcellular location">
    <subcellularLocation>
        <location evidence="1 14">Secreted</location>
    </subcellularLocation>
</comment>
<evidence type="ECO:0000313" key="16">
    <source>
        <dbReference type="Proteomes" id="UP000504628"/>
    </source>
</evidence>
<dbReference type="SMART" id="SM00085">
    <property type="entry name" value="PA2c"/>
    <property type="match status" value="1"/>
</dbReference>
<organism evidence="16 17">
    <name type="scientific">Phyllostomus discolor</name>
    <name type="common">pale spear-nosed bat</name>
    <dbReference type="NCBI Taxonomy" id="89673"/>
    <lineage>
        <taxon>Eukaryota</taxon>
        <taxon>Metazoa</taxon>
        <taxon>Chordata</taxon>
        <taxon>Craniata</taxon>
        <taxon>Vertebrata</taxon>
        <taxon>Euteleostomi</taxon>
        <taxon>Mammalia</taxon>
        <taxon>Eutheria</taxon>
        <taxon>Laurasiatheria</taxon>
        <taxon>Chiroptera</taxon>
        <taxon>Yangochiroptera</taxon>
        <taxon>Phyllostomidae</taxon>
        <taxon>Phyllostominae</taxon>
        <taxon>Phyllostomus</taxon>
    </lineage>
</organism>
<evidence type="ECO:0000256" key="5">
    <source>
        <dbReference type="ARBA" id="ARBA00048015"/>
    </source>
</evidence>
<feature type="active site" evidence="10">
    <location>
        <position position="104"/>
    </location>
</feature>
<dbReference type="FunFam" id="1.20.90.10:FF:000001">
    <property type="entry name" value="Basic phospholipase A2 homolog"/>
    <property type="match status" value="1"/>
</dbReference>
<dbReference type="SUPFAM" id="SSF48619">
    <property type="entry name" value="Phospholipase A2, PLA2"/>
    <property type="match status" value="1"/>
</dbReference>
<evidence type="ECO:0000256" key="3">
    <source>
        <dbReference type="ARBA" id="ARBA00022525"/>
    </source>
</evidence>
<keyword evidence="11" id="KW-0479">Metal-binding</keyword>
<evidence type="ECO:0000256" key="7">
    <source>
        <dbReference type="ARBA" id="ARBA00048227"/>
    </source>
</evidence>
<dbReference type="GO" id="GO:0006644">
    <property type="term" value="P:phospholipid metabolic process"/>
    <property type="evidence" value="ECO:0007669"/>
    <property type="project" value="InterPro"/>
</dbReference>
<dbReference type="InterPro" id="IPR033113">
    <property type="entry name" value="PLA2_histidine"/>
</dbReference>
<dbReference type="AlphaFoldDB" id="A0A6J2LKV9"/>
<sequence length="175" mass="19813">MPCDVLQKTAASEHGGWEAGEPSGVKRGEVRLPIVSEMKGLITLAWLLVFSAPAALGGIIEMNQMIEEVTGKNAVIDYGFYGCYCGLGGQGTPKDATDRCCSEHDRCYDVLQKKGYDTWSRYYKYRYSRDEITCEPGPRHQVELCKCDQQLAYCLKKNLNSYNPKYRYVFKLFCT</sequence>
<dbReference type="PANTHER" id="PTHR11716">
    <property type="entry name" value="PHOSPHOLIPASE A2 FAMILY MEMBER"/>
    <property type="match status" value="1"/>
</dbReference>
<comment type="catalytic activity">
    <reaction evidence="8">
        <text>1-hexadecanoyl-2-(9Z-octadecenoyl)-sn-glycero-3-phosphocholine + H2O = 1-hexadecanoyl-sn-glycero-3-phosphocholine + (9Z)-octadecenoate + H(+)</text>
        <dbReference type="Rhea" id="RHEA:38779"/>
        <dbReference type="ChEBI" id="CHEBI:15377"/>
        <dbReference type="ChEBI" id="CHEBI:15378"/>
        <dbReference type="ChEBI" id="CHEBI:30823"/>
        <dbReference type="ChEBI" id="CHEBI:72998"/>
        <dbReference type="ChEBI" id="CHEBI:73001"/>
    </reaction>
    <physiologicalReaction direction="left-to-right" evidence="8">
        <dbReference type="Rhea" id="RHEA:38780"/>
    </physiologicalReaction>
</comment>
<keyword evidence="4 12" id="KW-1015">Disulfide bond</keyword>
<dbReference type="GO" id="GO:0047498">
    <property type="term" value="F:calcium-dependent phospholipase A2 activity"/>
    <property type="evidence" value="ECO:0007669"/>
    <property type="project" value="TreeGrafter"/>
</dbReference>
<dbReference type="InterPro" id="IPR033112">
    <property type="entry name" value="PLA2_Asp_AS"/>
</dbReference>
<feature type="binding site" evidence="11">
    <location>
        <position position="86"/>
    </location>
    <ligand>
        <name>Ca(2+)</name>
        <dbReference type="ChEBI" id="CHEBI:29108"/>
    </ligand>
</feature>